<dbReference type="Proteomes" id="UP000076660">
    <property type="component" value="Unassembled WGS sequence"/>
</dbReference>
<dbReference type="InterPro" id="IPR009081">
    <property type="entry name" value="PP-bd_ACP"/>
</dbReference>
<dbReference type="EC" id="2.3.1.94" evidence="11"/>
<keyword evidence="2" id="KW-0597">Phosphoprotein</keyword>
<evidence type="ECO:0000256" key="11">
    <source>
        <dbReference type="ARBA" id="ARBA00066981"/>
    </source>
</evidence>
<dbReference type="GO" id="GO:0047879">
    <property type="term" value="F:erythronolide synthase activity"/>
    <property type="evidence" value="ECO:0007669"/>
    <property type="project" value="UniProtKB-EC"/>
</dbReference>
<evidence type="ECO:0000256" key="10">
    <source>
        <dbReference type="ARBA" id="ARBA00063272"/>
    </source>
</evidence>
<dbReference type="InterPro" id="IPR036291">
    <property type="entry name" value="NAD(P)-bd_dom_sf"/>
</dbReference>
<evidence type="ECO:0000256" key="4">
    <source>
        <dbReference type="ARBA" id="ARBA00022737"/>
    </source>
</evidence>
<comment type="pathway">
    <text evidence="9">Antibiotic biosynthesis; erythromycin biosynthesis.</text>
</comment>
<feature type="region of interest" description="Disordered" evidence="12">
    <location>
        <begin position="1227"/>
        <end position="1246"/>
    </location>
</feature>
<evidence type="ECO:0000256" key="1">
    <source>
        <dbReference type="ARBA" id="ARBA00022450"/>
    </source>
</evidence>
<dbReference type="CDD" id="cd00833">
    <property type="entry name" value="PKS"/>
    <property type="match status" value="2"/>
</dbReference>
<dbReference type="SUPFAM" id="SSF51735">
    <property type="entry name" value="NAD(P)-binding Rossmann-fold domains"/>
    <property type="match status" value="3"/>
</dbReference>
<dbReference type="SMART" id="SM00823">
    <property type="entry name" value="PKS_PP"/>
    <property type="match status" value="3"/>
</dbReference>
<dbReference type="SMART" id="SM00825">
    <property type="entry name" value="PKS_KS"/>
    <property type="match status" value="2"/>
</dbReference>
<evidence type="ECO:0000256" key="6">
    <source>
        <dbReference type="ARBA" id="ARBA00023315"/>
    </source>
</evidence>
<dbReference type="Gene3D" id="3.30.70.3290">
    <property type="match status" value="2"/>
</dbReference>
<sequence>MLVTGGTGALGGHVARWLAASGAEHIVLAGRRGPAAPGAEELREELIRLGARVTLAACDAADRDALSALLDTVTPNAVVHTAGVLDDGIIETLTPERLAGVARPKVTAAENLHELTAHLDLDAFVLFSSVIGVLGNGGQAAYAAANAYLDALAVHRRGLGLPALSVAWGIWAGGGMVDGSVEDRMGGRGLPGMAPERAIAGLQDALSRGDDCVVIADVRWDRFAPAFTAARASSLIGDLPEVADQPDGRQAGLPEQLAGLGEAEQLRVLVDLVRAHAASTLRHQDAGSVDTTRAFREIGFDSLTVVEMRNRLAAATGLRLPSTVLFDHPTVTELAGYLRGELVGVGRAAAPVAVSRGPADEPIAIIGMGCRFPGGVTTPDELWELLVAERDVVGDLPDDRGWDVAGLYDPDPDAQGKSYVREGGFLYDAAGFDAEFFGISPREALTIDPQQRLLLETSWETIERSGIDPVSLRGSRTGVFAGMVYQDYGSRLHEAPEGLEGFLVTGKSSSVVSGRVAYSFGLEGPAVTVDTACSSSLVTLHLAAQALRQGDCSLALAGGTTVMAAPGMFIEFSRQRGLAPDGRCKPFAAAADGTAWGEGAGMVLLERLSDARRNGHPVLAVLRGSAINQDGASNGLTAPSGPSQQRVIKDALANAGLSTMDVDAVEAHGTGTTLGDPIEAQALLATYGQDRETPLWLGSLKSNIAHPQAAAGVAGVIKMVLALRHGILPKTLHVDEPSSHVDWSAGKVSLLTEARPWPETGRARRAGVSAFGVSGTNAHAILEQAPAEETEPPSGEAIVPWLLSAKSEAALREQAARLGAAVRDERVLDVGWSLLTGRPDFEYRAAVVAGDRDGFQAGMRAIADGVGAPGVVRGTAADPGKVVFVFPGQGSQWAGMGLELYESSPVFAARLDECARALSSFVDWSLLDVLGDEVALARVDVVQPVLWAVMVSLAAVWEFYGVRPDVVVGHSQGEIAAACVSGALSLADGARVVALRSKAITALAGKGGMVSVALPVDEVRVRLGESLSIAAVNGAEATVVSGDVAALDEFVAACGQDGVRAKRIPVDYASHSVQVEQIRAELLDVLGAVRPMAGRIPLFSTVSGELTDGAGLDAAYWYRNLRQTVEFEYAVRSLSGLGFGAFVEASAHPVLTMAIQQTAEDAVALGTLRRNEGGLGRVLLSLAEAHVQGVEVDWADTFDGGRRVDLPTYPFQRERFWLETSSATPSAVPRVRKPEAAPPSVTRLNGASGAERDRRLLHLVRTEVAAILGHAGPEAVRSTRAFAEAGFDSLMALELRNRLGAATGLKLPTSVVFDHANPAAMAEFLAAELAGGAADTTAAVAGATDEPIALVAMSCRYPGGVRSPEDLWELVLEGRDAISEFPVDRGWDVAGLYDPDPDRAGRSYVRHGGFLHDAAEFDPEFFGISPREALAMDPQQRLLMETAWEVLERAGIDPGTVRGSRSGVFVGTVGQDYGPRMHEAADGVEGYLMTGNLSAVASGRIAYTFGLEGPAVTIDTACSSSLVALHYAAQSLRQGECSLALAGGAAVMATPGVFVEFSRQRGLAPDGRSKAFGAGGDGTSWAEGVGMVLLERLSDARRNGHPVLAVLRGSAINQDGASNGLTAPNGTAQQRVIRQALAAAGLSANDVDVVEAHGTGTRLGDPIEAEAIIATYGQDREHPLWLGSLKSNIGHTQSASGIGGVIKMVQAMRHGVLPRTLHADEPTPRVDWSRGDVRLLTDAEEWPETGRPRRAGISSFGVSGTNAHAIIEAVDADEPVPAPHVGALPLLVSGADEKALREQADRLRAHLGTQPGQSLTDVAFSAATTRASLEYRAVVVADSTDLAREALLSIGRAEQHPAVVTGTETGVEHRIGFLFAGQGSQRVGMGRELSERFPVFAAAFDEVCEHFEGLRELIFTDDRLHRTEFTQPGLFAFEVALYRLLESWGVTADVVAGHSIGELAAAYVAGVWSLADACRVVGARGRLMQALPEGGAMVAVQAAEDEVTPLLTGAVDIAAVNGPDAVVVSGEEEAVLAVAAALEALGRKTKRLRVSHAFHSGLMEPMLEDFREVLEQVEFHAPDKVIVSNLTGRVAGDELCTAGYWLRHVREAVRFGDGIATAEADGVTVFVEIGPGGVLGGLATEADVVTVSRDGRPEVEALLSALGRLHVRGVPVAWSRFFDGTGANRVDLPTYPFQRKHYWLTAGPTAQASSDDLTHRVVWKPVTEPVDRGLTGTWLLVVPEGHTEDPAVAGLRRALGGARLTEVVLTAADTEREAVVAKVAAAGIDGVVSLLALAGETLPGHRALPAGLALTTALVQALNEIGAEVPLWCVTSGATAAGSQTPLHPGQAAVWGLGSVLALEHPELRGGLIDLPEEPDERTWDRVRAVIADGEEDQVAIRSSVLAKRLVPGAPARGESWRPRGTVLVTGGTGALGAHVARSLAARGAEHLVLTSRQGPDAPGAAELTAELGGLGVQVTVAACDVTEHEALAALIGRLPRLDAVVHTAGVLDDGVIDSLSPARLDEVLAPKVAATIELHELTRGFDLSAFVLFSSAAGTLGNAGQGNYAAANAFLDAFAHYRRGLGLPATTVAWGAWAGAGMAADATAAERLRRDGVSPMPPDRALDALWRAAGQDDPFAVVADIDWARFDGGLPRPNRLLLDLPNVRTVRGEPESLLDRLTAAGPAERQAMLVRFVTASAATVLGHSPDSVRAERAFKDLGFDSLTAVELRNRLATATGLRLPATLVFDHPTAEALADHLRVALLPDEDDGRPDPFTELDRLEAAMAAADDEIRAGVATRLNGLLARWSGEPVAASDVWDADRDELLDLIDNELGVAD</sequence>
<dbReference type="InterPro" id="IPR018201">
    <property type="entry name" value="Ketoacyl_synth_AS"/>
</dbReference>
<feature type="domain" description="Carrier" evidence="13">
    <location>
        <begin position="1254"/>
        <end position="1329"/>
    </location>
</feature>
<dbReference type="GO" id="GO:0006633">
    <property type="term" value="P:fatty acid biosynthetic process"/>
    <property type="evidence" value="ECO:0007669"/>
    <property type="project" value="InterPro"/>
</dbReference>
<dbReference type="EMBL" id="LQMT02000034">
    <property type="protein sequence ID" value="ONF63738.1"/>
    <property type="molecule type" value="Genomic_DNA"/>
</dbReference>
<dbReference type="InterPro" id="IPR057326">
    <property type="entry name" value="KR_dom"/>
</dbReference>
<dbReference type="FunFam" id="3.40.47.10:FF:000019">
    <property type="entry name" value="Polyketide synthase type I"/>
    <property type="match status" value="2"/>
</dbReference>
<dbReference type="FunFam" id="1.10.1200.10:FF:000007">
    <property type="entry name" value="Probable polyketide synthase pks17"/>
    <property type="match status" value="3"/>
</dbReference>
<dbReference type="InterPro" id="IPR014030">
    <property type="entry name" value="Ketoacyl_synth_N"/>
</dbReference>
<comment type="subunit">
    <text evidence="10">Homodimer. Erythronolide synthase is composed of EryAI, EryAII and EryAIII multimodular (2 modules) polypeptides each coding for a functional synthase subunit which participates in 2 of the six FAS-like elongation steps required for formation of the polyketide. Module 1, 2, 3, 4, 5, and 6 participating in biosynthesis steps 1, 2, 3, 4, 5, and 6, respectively.</text>
</comment>
<dbReference type="SMART" id="SM01294">
    <property type="entry name" value="PKS_PP_betabranch"/>
    <property type="match status" value="2"/>
</dbReference>
<dbReference type="SUPFAM" id="SSF55048">
    <property type="entry name" value="Probable ACP-binding domain of malonyl-CoA ACP transacylase"/>
    <property type="match status" value="2"/>
</dbReference>
<feature type="domain" description="Carrier" evidence="13">
    <location>
        <begin position="2685"/>
        <end position="2762"/>
    </location>
</feature>
<dbReference type="GO" id="GO:0004312">
    <property type="term" value="F:fatty acid synthase activity"/>
    <property type="evidence" value="ECO:0007669"/>
    <property type="project" value="TreeGrafter"/>
</dbReference>
<evidence type="ECO:0000256" key="9">
    <source>
        <dbReference type="ARBA" id="ARBA00060622"/>
    </source>
</evidence>
<dbReference type="SMART" id="SM00827">
    <property type="entry name" value="PKS_AT"/>
    <property type="match status" value="2"/>
</dbReference>
<dbReference type="Pfam" id="PF16197">
    <property type="entry name" value="KAsynt_C_assoc"/>
    <property type="match status" value="2"/>
</dbReference>
<dbReference type="GO" id="GO:0004315">
    <property type="term" value="F:3-oxoacyl-[acyl-carrier-protein] synthase activity"/>
    <property type="evidence" value="ECO:0007669"/>
    <property type="project" value="InterPro"/>
</dbReference>
<dbReference type="InterPro" id="IPR016036">
    <property type="entry name" value="Malonyl_transacylase_ACP-bd"/>
</dbReference>
<keyword evidence="6" id="KW-0012">Acyltransferase</keyword>
<keyword evidence="3" id="KW-0808">Transferase</keyword>
<keyword evidence="4" id="KW-0677">Repeat</keyword>
<evidence type="ECO:0000256" key="8">
    <source>
        <dbReference type="ARBA" id="ARBA00060158"/>
    </source>
</evidence>
<dbReference type="InterPro" id="IPR020841">
    <property type="entry name" value="PKS_Beta-ketoAc_synthase_dom"/>
</dbReference>
<dbReference type="Gene3D" id="3.40.50.720">
    <property type="entry name" value="NAD(P)-binding Rossmann-like Domain"/>
    <property type="match status" value="2"/>
</dbReference>
<comment type="catalytic activity">
    <reaction evidence="7">
        <text>6 (S)-methylmalonyl-CoA + propanoyl-CoA + 6 NADPH + 12 H(+) = 6-deoxyerythronolide B + 6 CO2 + 6 NADP(+) + 7 CoA + H2O</text>
        <dbReference type="Rhea" id="RHEA:23068"/>
        <dbReference type="ChEBI" id="CHEBI:15377"/>
        <dbReference type="ChEBI" id="CHEBI:15378"/>
        <dbReference type="ChEBI" id="CHEBI:16089"/>
        <dbReference type="ChEBI" id="CHEBI:16526"/>
        <dbReference type="ChEBI" id="CHEBI:57287"/>
        <dbReference type="ChEBI" id="CHEBI:57327"/>
        <dbReference type="ChEBI" id="CHEBI:57392"/>
        <dbReference type="ChEBI" id="CHEBI:57783"/>
        <dbReference type="ChEBI" id="CHEBI:58349"/>
        <dbReference type="EC" id="2.3.1.94"/>
    </reaction>
</comment>
<dbReference type="InterPro" id="IPR036736">
    <property type="entry name" value="ACP-like_sf"/>
</dbReference>
<evidence type="ECO:0000313" key="15">
    <source>
        <dbReference type="EMBL" id="ONF63738.1"/>
    </source>
</evidence>
<dbReference type="InterPro" id="IPR001227">
    <property type="entry name" value="Ac_transferase_dom_sf"/>
</dbReference>
<dbReference type="PROSITE" id="PS00606">
    <property type="entry name" value="KS3_1"/>
    <property type="match status" value="2"/>
</dbReference>
<dbReference type="InterPro" id="IPR016035">
    <property type="entry name" value="Acyl_Trfase/lysoPLipase"/>
</dbReference>
<comment type="caution">
    <text evidence="15">The sequence shown here is derived from an EMBL/GenBank/DDBJ whole genome shotgun (WGS) entry which is preliminary data.</text>
</comment>
<keyword evidence="5" id="KW-0511">Multifunctional enzyme</keyword>
<evidence type="ECO:0000259" key="14">
    <source>
        <dbReference type="PROSITE" id="PS52004"/>
    </source>
</evidence>
<gene>
    <name evidence="15" type="ORF">AVR91_0232505</name>
</gene>
<dbReference type="Gene3D" id="3.40.47.10">
    <property type="match status" value="2"/>
</dbReference>
<dbReference type="InterPro" id="IPR032821">
    <property type="entry name" value="PKS_assoc"/>
</dbReference>
<evidence type="ECO:0000256" key="7">
    <source>
        <dbReference type="ARBA" id="ARBA00052442"/>
    </source>
</evidence>
<evidence type="ECO:0000256" key="2">
    <source>
        <dbReference type="ARBA" id="ARBA00022553"/>
    </source>
</evidence>
<dbReference type="GO" id="GO:0031177">
    <property type="term" value="F:phosphopantetheine binding"/>
    <property type="evidence" value="ECO:0007669"/>
    <property type="project" value="InterPro"/>
</dbReference>
<dbReference type="InterPro" id="IPR020806">
    <property type="entry name" value="PKS_PP-bd"/>
</dbReference>
<dbReference type="Pfam" id="PF00550">
    <property type="entry name" value="PP-binding"/>
    <property type="match status" value="3"/>
</dbReference>
<dbReference type="FunFam" id="3.40.366.10:FF:000002">
    <property type="entry name" value="Probable polyketide synthase 2"/>
    <property type="match status" value="1"/>
</dbReference>
<feature type="domain" description="Carrier" evidence="13">
    <location>
        <begin position="267"/>
        <end position="342"/>
    </location>
</feature>
<dbReference type="InterPro" id="IPR050091">
    <property type="entry name" value="PKS_NRPS_Biosynth_Enz"/>
</dbReference>
<dbReference type="SUPFAM" id="SSF52151">
    <property type="entry name" value="FabD/lysophospholipase-like"/>
    <property type="match status" value="2"/>
</dbReference>
<dbReference type="InterPro" id="IPR014043">
    <property type="entry name" value="Acyl_transferase_dom"/>
</dbReference>
<proteinExistence type="predicted"/>
<protein>
    <recommendedName>
        <fullName evidence="11">6-deoxyerythronolide-B synthase</fullName>
        <ecNumber evidence="11">2.3.1.94</ecNumber>
    </recommendedName>
</protein>
<dbReference type="PROSITE" id="PS00012">
    <property type="entry name" value="PHOSPHOPANTETHEINE"/>
    <property type="match status" value="3"/>
</dbReference>
<dbReference type="InterPro" id="IPR013968">
    <property type="entry name" value="PKS_KR"/>
</dbReference>
<dbReference type="SUPFAM" id="SSF53901">
    <property type="entry name" value="Thiolase-like"/>
    <property type="match status" value="2"/>
</dbReference>
<dbReference type="InterPro" id="IPR016039">
    <property type="entry name" value="Thiolase-like"/>
</dbReference>
<dbReference type="PROSITE" id="PS52004">
    <property type="entry name" value="KS3_2"/>
    <property type="match status" value="2"/>
</dbReference>
<evidence type="ECO:0000256" key="5">
    <source>
        <dbReference type="ARBA" id="ARBA00023268"/>
    </source>
</evidence>
<dbReference type="Gene3D" id="3.40.366.10">
    <property type="entry name" value="Malonyl-Coenzyme A Acyl Carrier Protein, domain 2"/>
    <property type="match status" value="2"/>
</dbReference>
<dbReference type="SUPFAM" id="SSF47336">
    <property type="entry name" value="ACP-like"/>
    <property type="match status" value="3"/>
</dbReference>
<keyword evidence="1" id="KW-0596">Phosphopantetheine</keyword>
<feature type="domain" description="Ketosynthase family 3 (KS3)" evidence="14">
    <location>
        <begin position="360"/>
        <end position="784"/>
    </location>
</feature>
<name>A0A1W2LLF7_9PSEU</name>
<evidence type="ECO:0000259" key="13">
    <source>
        <dbReference type="PROSITE" id="PS50075"/>
    </source>
</evidence>
<dbReference type="Pfam" id="PF00698">
    <property type="entry name" value="Acyl_transf_1"/>
    <property type="match status" value="2"/>
</dbReference>
<dbReference type="Pfam" id="PF00109">
    <property type="entry name" value="ketoacyl-synt"/>
    <property type="match status" value="2"/>
</dbReference>
<organism evidence="15 16">
    <name type="scientific">Amycolatopsis keratiniphila subsp. keratiniphila</name>
    <dbReference type="NCBI Taxonomy" id="227715"/>
    <lineage>
        <taxon>Bacteria</taxon>
        <taxon>Bacillati</taxon>
        <taxon>Actinomycetota</taxon>
        <taxon>Actinomycetes</taxon>
        <taxon>Pseudonocardiales</taxon>
        <taxon>Pseudonocardiaceae</taxon>
        <taxon>Amycolatopsis</taxon>
        <taxon>Amycolatopsis japonica group</taxon>
    </lineage>
</organism>
<reference evidence="15 16" key="1">
    <citation type="submission" date="2016-12" db="EMBL/GenBank/DDBJ databases">
        <title>Amycolatopsis keratiniphila subsp. keratiniphila genome sequencing and assembly.</title>
        <authorList>
            <person name="Mayilraj S."/>
            <person name="Kaur N."/>
        </authorList>
    </citation>
    <scope>NUCLEOTIDE SEQUENCE [LARGE SCALE GENOMIC DNA]</scope>
    <source>
        <strain evidence="15 16">DSM 44409</strain>
    </source>
</reference>
<evidence type="ECO:0000256" key="12">
    <source>
        <dbReference type="SAM" id="MobiDB-lite"/>
    </source>
</evidence>
<dbReference type="InterPro" id="IPR014031">
    <property type="entry name" value="Ketoacyl_synth_C"/>
</dbReference>
<dbReference type="InterPro" id="IPR006162">
    <property type="entry name" value="Ppantetheine_attach_site"/>
</dbReference>
<evidence type="ECO:0000256" key="3">
    <source>
        <dbReference type="ARBA" id="ARBA00022679"/>
    </source>
</evidence>
<comment type="function">
    <text evidence="8">Involved in the biosynthesis of antibiotic erythromycin via the biosynthesis of its aglycone precursor, 6-deoxyerythronolide B (6-dEB).</text>
</comment>
<dbReference type="SMART" id="SM00822">
    <property type="entry name" value="PKS_KR"/>
    <property type="match status" value="2"/>
</dbReference>
<dbReference type="Pfam" id="PF08659">
    <property type="entry name" value="KR"/>
    <property type="match status" value="2"/>
</dbReference>
<dbReference type="PROSITE" id="PS50075">
    <property type="entry name" value="CARRIER"/>
    <property type="match status" value="3"/>
</dbReference>
<dbReference type="CDD" id="cd08952">
    <property type="entry name" value="KR_1_SDR_x"/>
    <property type="match status" value="2"/>
</dbReference>
<evidence type="ECO:0000313" key="16">
    <source>
        <dbReference type="Proteomes" id="UP000076660"/>
    </source>
</evidence>
<dbReference type="PANTHER" id="PTHR43775:SF51">
    <property type="entry name" value="INACTIVE PHENOLPHTHIOCEROL SYNTHESIS POLYKETIDE SYNTHASE TYPE I PKS1-RELATED"/>
    <property type="match status" value="1"/>
</dbReference>
<dbReference type="Gene3D" id="1.10.1200.10">
    <property type="entry name" value="ACP-like"/>
    <property type="match status" value="3"/>
</dbReference>
<dbReference type="PANTHER" id="PTHR43775">
    <property type="entry name" value="FATTY ACID SYNTHASE"/>
    <property type="match status" value="1"/>
</dbReference>
<feature type="domain" description="Ketosynthase family 3 (KS3)" evidence="14">
    <location>
        <begin position="1345"/>
        <end position="1769"/>
    </location>
</feature>
<accession>A0A1W2LLF7</accession>
<dbReference type="Pfam" id="PF02801">
    <property type="entry name" value="Ketoacyl-synt_C"/>
    <property type="match status" value="2"/>
</dbReference>